<comment type="caution">
    <text evidence="2">The sequence shown here is derived from an EMBL/GenBank/DDBJ whole genome shotgun (WGS) entry which is preliminary data.</text>
</comment>
<proteinExistence type="predicted"/>
<evidence type="ECO:0000313" key="2">
    <source>
        <dbReference type="EMBL" id="KAE9004044.1"/>
    </source>
</evidence>
<feature type="region of interest" description="Disordered" evidence="1">
    <location>
        <begin position="1"/>
        <end position="31"/>
    </location>
</feature>
<dbReference type="AlphaFoldDB" id="A0A6A3KJX7"/>
<reference evidence="2 3" key="1">
    <citation type="submission" date="2018-09" db="EMBL/GenBank/DDBJ databases">
        <title>Genomic investigation of the strawberry pathogen Phytophthora fragariae indicates pathogenicity is determined by transcriptional variation in three key races.</title>
        <authorList>
            <person name="Adams T.M."/>
            <person name="Armitage A.D."/>
            <person name="Sobczyk M.K."/>
            <person name="Bates H.J."/>
            <person name="Dunwell J.M."/>
            <person name="Nellist C.F."/>
            <person name="Harrison R.J."/>
        </authorList>
    </citation>
    <scope>NUCLEOTIDE SEQUENCE [LARGE SCALE GENOMIC DNA]</scope>
    <source>
        <strain evidence="2 3">SCRP249</strain>
    </source>
</reference>
<organism evidence="2 3">
    <name type="scientific">Phytophthora rubi</name>
    <dbReference type="NCBI Taxonomy" id="129364"/>
    <lineage>
        <taxon>Eukaryota</taxon>
        <taxon>Sar</taxon>
        <taxon>Stramenopiles</taxon>
        <taxon>Oomycota</taxon>
        <taxon>Peronosporomycetes</taxon>
        <taxon>Peronosporales</taxon>
        <taxon>Peronosporaceae</taxon>
        <taxon>Phytophthora</taxon>
    </lineage>
</organism>
<gene>
    <name evidence="2" type="ORF">PR001_g17822</name>
</gene>
<evidence type="ECO:0000256" key="1">
    <source>
        <dbReference type="SAM" id="MobiDB-lite"/>
    </source>
</evidence>
<protein>
    <submittedName>
        <fullName evidence="2">Uncharacterized protein</fullName>
    </submittedName>
</protein>
<evidence type="ECO:0000313" key="3">
    <source>
        <dbReference type="Proteomes" id="UP000429607"/>
    </source>
</evidence>
<accession>A0A6A3KJX7</accession>
<sequence>MHELHEVEGGREADNEEDEDDGEVGVEEEESVPNVHLSFDDYRDIVSWVKVEKNFEAIHGTGDKSKIGGGGKIKTIDVFKALAKHLKQHSTNLALRRLKLTGRNMQQRWQRFKKTLRANHTQTGLDPTKQELAQGMSIADMLENMCPHYSRVIFGLKADVTPFATVELGVPASPAYSSASASMYEMRMLHWKAPATATTFGATRS</sequence>
<name>A0A6A3KJX7_9STRA</name>
<feature type="compositionally biased region" description="Basic and acidic residues" evidence="1">
    <location>
        <begin position="1"/>
        <end position="13"/>
    </location>
</feature>
<dbReference type="Proteomes" id="UP000429607">
    <property type="component" value="Unassembled WGS sequence"/>
</dbReference>
<dbReference type="EMBL" id="QXFV01001515">
    <property type="protein sequence ID" value="KAE9004044.1"/>
    <property type="molecule type" value="Genomic_DNA"/>
</dbReference>
<feature type="compositionally biased region" description="Acidic residues" evidence="1">
    <location>
        <begin position="14"/>
        <end position="31"/>
    </location>
</feature>